<dbReference type="PROSITE" id="PS00198">
    <property type="entry name" value="4FE4S_FER_1"/>
    <property type="match status" value="7"/>
</dbReference>
<dbReference type="KEGG" id="mif:Metin_0386"/>
<evidence type="ECO:0000256" key="3">
    <source>
        <dbReference type="ARBA" id="ARBA00022723"/>
    </source>
</evidence>
<evidence type="ECO:0000256" key="2">
    <source>
        <dbReference type="ARBA" id="ARBA00022485"/>
    </source>
</evidence>
<keyword evidence="4" id="KW-0677">Repeat</keyword>
<name>D5VR53_METIM</name>
<dbReference type="Pfam" id="PF12800">
    <property type="entry name" value="Fer4_4"/>
    <property type="match status" value="1"/>
</dbReference>
<keyword evidence="2" id="KW-0004">4Fe-4S</keyword>
<feature type="domain" description="4Fe-4S ferredoxin-type" evidence="8">
    <location>
        <begin position="94"/>
        <end position="119"/>
    </location>
</feature>
<feature type="domain" description="4Fe-4S ferredoxin-type" evidence="8">
    <location>
        <begin position="292"/>
        <end position="326"/>
    </location>
</feature>
<dbReference type="EMBL" id="CP002009">
    <property type="protein sequence ID" value="ADG13056.1"/>
    <property type="molecule type" value="Genomic_DNA"/>
</dbReference>
<keyword evidence="7" id="KW-0411">Iron-sulfur</keyword>
<dbReference type="GO" id="GO:0046872">
    <property type="term" value="F:metal ion binding"/>
    <property type="evidence" value="ECO:0007669"/>
    <property type="project" value="UniProtKB-KW"/>
</dbReference>
<dbReference type="GO" id="GO:0051539">
    <property type="term" value="F:4 iron, 4 sulfur cluster binding"/>
    <property type="evidence" value="ECO:0007669"/>
    <property type="project" value="UniProtKB-KW"/>
</dbReference>
<dbReference type="GO" id="GO:0016491">
    <property type="term" value="F:oxidoreductase activity"/>
    <property type="evidence" value="ECO:0007669"/>
    <property type="project" value="UniProtKB-ARBA"/>
</dbReference>
<dbReference type="InterPro" id="IPR050572">
    <property type="entry name" value="Fe-S_Ferredoxin"/>
</dbReference>
<evidence type="ECO:0000256" key="4">
    <source>
        <dbReference type="ARBA" id="ARBA00022737"/>
    </source>
</evidence>
<evidence type="ECO:0000256" key="5">
    <source>
        <dbReference type="ARBA" id="ARBA00022982"/>
    </source>
</evidence>
<dbReference type="HOGENOM" id="CLU_693748_0_0_2"/>
<dbReference type="Pfam" id="PF12838">
    <property type="entry name" value="Fer4_7"/>
    <property type="match status" value="4"/>
</dbReference>
<dbReference type="InterPro" id="IPR017896">
    <property type="entry name" value="4Fe4S_Fe-S-bd"/>
</dbReference>
<dbReference type="SUPFAM" id="SSF54862">
    <property type="entry name" value="4Fe-4S ferredoxins"/>
    <property type="match status" value="3"/>
</dbReference>
<organism evidence="9 10">
    <name type="scientific">Methanocaldococcus infernus (strain DSM 11812 / JCM 15783 / ME)</name>
    <dbReference type="NCBI Taxonomy" id="573063"/>
    <lineage>
        <taxon>Archaea</taxon>
        <taxon>Methanobacteriati</taxon>
        <taxon>Methanobacteriota</taxon>
        <taxon>Methanomada group</taxon>
        <taxon>Methanococci</taxon>
        <taxon>Methanococcales</taxon>
        <taxon>Methanocaldococcaceae</taxon>
        <taxon>Methanocaldococcus</taxon>
    </lineage>
</organism>
<feature type="domain" description="4Fe-4S ferredoxin-type" evidence="8">
    <location>
        <begin position="1"/>
        <end position="30"/>
    </location>
</feature>
<evidence type="ECO:0000256" key="7">
    <source>
        <dbReference type="ARBA" id="ARBA00023014"/>
    </source>
</evidence>
<evidence type="ECO:0000256" key="6">
    <source>
        <dbReference type="ARBA" id="ARBA00023004"/>
    </source>
</evidence>
<protein>
    <submittedName>
        <fullName evidence="9">4Fe-4S ferredoxin iron-sulfur binding domain protein</fullName>
    </submittedName>
</protein>
<keyword evidence="1" id="KW-0813">Transport</keyword>
<keyword evidence="5" id="KW-0249">Electron transport</keyword>
<evidence type="ECO:0000313" key="9">
    <source>
        <dbReference type="EMBL" id="ADG13056.1"/>
    </source>
</evidence>
<dbReference type="PROSITE" id="PS51379">
    <property type="entry name" value="4FE4S_FER_2"/>
    <property type="match status" value="10"/>
</dbReference>
<keyword evidence="3" id="KW-0479">Metal-binding</keyword>
<dbReference type="RefSeq" id="WP_013099802.1">
    <property type="nucleotide sequence ID" value="NC_014122.1"/>
</dbReference>
<dbReference type="eggNOG" id="arCOG02181">
    <property type="taxonomic scope" value="Archaea"/>
</dbReference>
<dbReference type="Pfam" id="PF00037">
    <property type="entry name" value="Fer4"/>
    <property type="match status" value="2"/>
</dbReference>
<dbReference type="NCBIfam" id="NF045874">
    <property type="entry name" value="Vhu_polyferre"/>
    <property type="match status" value="1"/>
</dbReference>
<feature type="domain" description="4Fe-4S ferredoxin-type" evidence="8">
    <location>
        <begin position="32"/>
        <end position="54"/>
    </location>
</feature>
<dbReference type="GeneID" id="9131390"/>
<feature type="domain" description="4Fe-4S ferredoxin-type" evidence="8">
    <location>
        <begin position="201"/>
        <end position="230"/>
    </location>
</feature>
<feature type="domain" description="4Fe-4S ferredoxin-type" evidence="8">
    <location>
        <begin position="62"/>
        <end position="91"/>
    </location>
</feature>
<proteinExistence type="predicted"/>
<dbReference type="InterPro" id="IPR017900">
    <property type="entry name" value="4Fe4S_Fe_S_CS"/>
</dbReference>
<dbReference type="STRING" id="573063.Metin_0386"/>
<dbReference type="CDD" id="cd10549">
    <property type="entry name" value="MtMvhB_like"/>
    <property type="match status" value="2"/>
</dbReference>
<keyword evidence="6" id="KW-0408">Iron</keyword>
<feature type="domain" description="4Fe-4S ferredoxin-type" evidence="8">
    <location>
        <begin position="162"/>
        <end position="191"/>
    </location>
</feature>
<feature type="domain" description="4Fe-4S ferredoxin-type" evidence="8">
    <location>
        <begin position="131"/>
        <end position="160"/>
    </location>
</feature>
<dbReference type="PANTHER" id="PTHR43687:SF6">
    <property type="entry name" value="L-ASPARTATE SEMIALDEHYDE SULFURTRANSFERASE IRON-SULFUR SUBUNIT"/>
    <property type="match status" value="1"/>
</dbReference>
<evidence type="ECO:0000313" key="10">
    <source>
        <dbReference type="Proteomes" id="UP000002061"/>
    </source>
</evidence>
<dbReference type="Gene3D" id="3.30.70.20">
    <property type="match status" value="7"/>
</dbReference>
<evidence type="ECO:0000259" key="8">
    <source>
        <dbReference type="PROSITE" id="PS51379"/>
    </source>
</evidence>
<feature type="domain" description="4Fe-4S ferredoxin-type" evidence="8">
    <location>
        <begin position="231"/>
        <end position="260"/>
    </location>
</feature>
<keyword evidence="10" id="KW-1185">Reference proteome</keyword>
<sequence>MGISIDKDLCLVCYACQEECPTKAIDIDNNFNTCILCFRCVEACPTGALSKETLELNGKTLEKINYLPHKCKKCGTCAEVCSTGIKKVDDQFPYSKGHCILCLKCVDICPIDIISLPGVIEKPKKKIEVPKEPIVVTDNCVGCKICIPECPVNAITFNEETNKVEIDKNKCIYCSICAQTCPWNAIYVAGKIPKKRRKKVKSFKVNEDSCVFCKLCVEICPGNMIKSDESKLVVIPPKSCPACKLCVNICPVNALELDVELSSPHPITDEGLVIIEEDFDVLKKCASVCPTDAIVVDDKNKEVRMCIVCGACTVACPTGALKLGKIEHNGKEYNRIEYSPYLCDKCGKCVEVCPMKTLRLTRGRIPLKGYCVMCLLCLSVAEQEKKKVLALK</sequence>
<dbReference type="PANTHER" id="PTHR43687">
    <property type="entry name" value="ADENYLYLSULFATE REDUCTASE, BETA SUBUNIT"/>
    <property type="match status" value="1"/>
</dbReference>
<accession>D5VR53</accession>
<dbReference type="OrthoDB" id="23833at2157"/>
<reference evidence="9" key="1">
    <citation type="submission" date="2010-04" db="EMBL/GenBank/DDBJ databases">
        <title>Complete sequence of Methanocaldococcus infernus ME.</title>
        <authorList>
            <consortium name="US DOE Joint Genome Institute"/>
            <person name="Lucas S."/>
            <person name="Copeland A."/>
            <person name="Lapidus A."/>
            <person name="Cheng J.-F."/>
            <person name="Bruce D."/>
            <person name="Goodwin L."/>
            <person name="Pitluck S."/>
            <person name="Munk A.C."/>
            <person name="Detter J.C."/>
            <person name="Han C."/>
            <person name="Tapia R."/>
            <person name="Land M."/>
            <person name="Hauser L."/>
            <person name="Kyrpides N."/>
            <person name="Mikhailova N."/>
            <person name="Sieprawska-Lupa M."/>
            <person name="Whitman W.B."/>
            <person name="Woyke T."/>
        </authorList>
    </citation>
    <scope>NUCLEOTIDE SEQUENCE [LARGE SCALE GENOMIC DNA]</scope>
    <source>
        <strain evidence="9">ME</strain>
    </source>
</reference>
<evidence type="ECO:0000256" key="1">
    <source>
        <dbReference type="ARBA" id="ARBA00022448"/>
    </source>
</evidence>
<dbReference type="Proteomes" id="UP000002061">
    <property type="component" value="Chromosome"/>
</dbReference>
<feature type="domain" description="4Fe-4S ferredoxin-type" evidence="8">
    <location>
        <begin position="334"/>
        <end position="363"/>
    </location>
</feature>
<dbReference type="AlphaFoldDB" id="D5VR53"/>
<gene>
    <name evidence="9" type="ordered locus">Metin_0386</name>
</gene>